<feature type="region of interest" description="Disordered" evidence="1">
    <location>
        <begin position="49"/>
        <end position="72"/>
    </location>
</feature>
<reference evidence="2 3" key="1">
    <citation type="submission" date="2019-01" db="EMBL/GenBank/DDBJ databases">
        <title>A draft genome assembly of the solar-powered sea slug Elysia chlorotica.</title>
        <authorList>
            <person name="Cai H."/>
            <person name="Li Q."/>
            <person name="Fang X."/>
            <person name="Li J."/>
            <person name="Curtis N.E."/>
            <person name="Altenburger A."/>
            <person name="Shibata T."/>
            <person name="Feng M."/>
            <person name="Maeda T."/>
            <person name="Schwartz J.A."/>
            <person name="Shigenobu S."/>
            <person name="Lundholm N."/>
            <person name="Nishiyama T."/>
            <person name="Yang H."/>
            <person name="Hasebe M."/>
            <person name="Li S."/>
            <person name="Pierce S.K."/>
            <person name="Wang J."/>
        </authorList>
    </citation>
    <scope>NUCLEOTIDE SEQUENCE [LARGE SCALE GENOMIC DNA]</scope>
    <source>
        <strain evidence="2">EC2010</strain>
        <tissue evidence="2">Whole organism of an adult</tissue>
    </source>
</reference>
<accession>A0A3S0ZN57</accession>
<comment type="caution">
    <text evidence="2">The sequence shown here is derived from an EMBL/GenBank/DDBJ whole genome shotgun (WGS) entry which is preliminary data.</text>
</comment>
<name>A0A3S0ZN57_ELYCH</name>
<proteinExistence type="predicted"/>
<sequence>MDVPHQHQGLAAGMSPPILHTRNMGGQCQAVLPETLDLSRRLTKTAHNAIGTHSARSMQTASGGKHSTLAGTRRASSINTLSTRQPCQRQLNIGAVLLLLPLLLHRQCRSTRVQTTAPLQGIYNTMKIYASRVQSNRPSPDDSQRHPHHTHRHSVCSAAVNAFRASYFADSELQGLRRRAHSKTKTVGMRICTDVQSKLWPRLTEPMSCQNTPLLWRYDCVIHSRRVDGKACNERKTRQHLMRLY</sequence>
<organism evidence="2 3">
    <name type="scientific">Elysia chlorotica</name>
    <name type="common">Eastern emerald elysia</name>
    <name type="synonym">Sea slug</name>
    <dbReference type="NCBI Taxonomy" id="188477"/>
    <lineage>
        <taxon>Eukaryota</taxon>
        <taxon>Metazoa</taxon>
        <taxon>Spiralia</taxon>
        <taxon>Lophotrochozoa</taxon>
        <taxon>Mollusca</taxon>
        <taxon>Gastropoda</taxon>
        <taxon>Heterobranchia</taxon>
        <taxon>Euthyneura</taxon>
        <taxon>Panpulmonata</taxon>
        <taxon>Sacoglossa</taxon>
        <taxon>Placobranchoidea</taxon>
        <taxon>Plakobranchidae</taxon>
        <taxon>Elysia</taxon>
    </lineage>
</organism>
<evidence type="ECO:0000313" key="2">
    <source>
        <dbReference type="EMBL" id="RUS78826.1"/>
    </source>
</evidence>
<dbReference type="Proteomes" id="UP000271974">
    <property type="component" value="Unassembled WGS sequence"/>
</dbReference>
<evidence type="ECO:0000313" key="3">
    <source>
        <dbReference type="Proteomes" id="UP000271974"/>
    </source>
</evidence>
<evidence type="ECO:0000256" key="1">
    <source>
        <dbReference type="SAM" id="MobiDB-lite"/>
    </source>
</evidence>
<feature type="region of interest" description="Disordered" evidence="1">
    <location>
        <begin position="133"/>
        <end position="152"/>
    </location>
</feature>
<protein>
    <submittedName>
        <fullName evidence="2">Uncharacterized protein</fullName>
    </submittedName>
</protein>
<dbReference type="EMBL" id="RQTK01000487">
    <property type="protein sequence ID" value="RUS78826.1"/>
    <property type="molecule type" value="Genomic_DNA"/>
</dbReference>
<dbReference type="AlphaFoldDB" id="A0A3S0ZN57"/>
<gene>
    <name evidence="2" type="ORF">EGW08_013411</name>
</gene>
<keyword evidence="3" id="KW-1185">Reference proteome</keyword>